<comment type="caution">
    <text evidence="4">The sequence shown here is derived from an EMBL/GenBank/DDBJ whole genome shotgun (WGS) entry which is preliminary data.</text>
</comment>
<dbReference type="SMART" id="SM00382">
    <property type="entry name" value="AAA"/>
    <property type="match status" value="1"/>
</dbReference>
<keyword evidence="1" id="KW-0547">Nucleotide-binding</keyword>
<dbReference type="PANTHER" id="PTHR43790">
    <property type="entry name" value="CARBOHYDRATE TRANSPORT ATP-BINDING PROTEIN MG119-RELATED"/>
    <property type="match status" value="1"/>
</dbReference>
<evidence type="ECO:0000313" key="4">
    <source>
        <dbReference type="EMBL" id="PRR71395.1"/>
    </source>
</evidence>
<keyword evidence="5" id="KW-1185">Reference proteome</keyword>
<dbReference type="Proteomes" id="UP000239430">
    <property type="component" value="Unassembled WGS sequence"/>
</dbReference>
<dbReference type="PANTHER" id="PTHR43790:SF8">
    <property type="entry name" value="SUGAR ABC TRANSPORTER ATP-BINDING PROTEIN"/>
    <property type="match status" value="1"/>
</dbReference>
<keyword evidence="4" id="KW-0378">Hydrolase</keyword>
<accession>A0A9X7J259</accession>
<feature type="domain" description="ABC transporter" evidence="3">
    <location>
        <begin position="14"/>
        <end position="251"/>
    </location>
</feature>
<dbReference type="PROSITE" id="PS50893">
    <property type="entry name" value="ABC_TRANSPORTER_2"/>
    <property type="match status" value="1"/>
</dbReference>
<dbReference type="InterPro" id="IPR050107">
    <property type="entry name" value="ABC_carbohydrate_import_ATPase"/>
</dbReference>
<dbReference type="InterPro" id="IPR027417">
    <property type="entry name" value="P-loop_NTPase"/>
</dbReference>
<dbReference type="CDD" id="cd03216">
    <property type="entry name" value="ABC_Carb_Monos_I"/>
    <property type="match status" value="1"/>
</dbReference>
<dbReference type="EC" id="3.6.3.17" evidence="4"/>
<proteinExistence type="predicted"/>
<evidence type="ECO:0000313" key="5">
    <source>
        <dbReference type="Proteomes" id="UP000239430"/>
    </source>
</evidence>
<gene>
    <name evidence="4" type="primary">mglA_1</name>
    <name evidence="4" type="ORF">MOST_24480</name>
</gene>
<name>A0A9X7J259_9FIRM</name>
<evidence type="ECO:0000259" key="3">
    <source>
        <dbReference type="PROSITE" id="PS50893"/>
    </source>
</evidence>
<dbReference type="EMBL" id="PVXL01000055">
    <property type="protein sequence ID" value="PRR71395.1"/>
    <property type="molecule type" value="Genomic_DNA"/>
</dbReference>
<dbReference type="GO" id="GO:0005524">
    <property type="term" value="F:ATP binding"/>
    <property type="evidence" value="ECO:0007669"/>
    <property type="project" value="UniProtKB-KW"/>
</dbReference>
<dbReference type="AlphaFoldDB" id="A0A9X7J259"/>
<reference evidence="4 5" key="1">
    <citation type="submission" date="2018-03" db="EMBL/GenBank/DDBJ databases">
        <title>Genome sequence of Moorella stamsii DSM 26217.</title>
        <authorList>
            <person name="Poehlein A."/>
            <person name="Daniel R."/>
        </authorList>
    </citation>
    <scope>NUCLEOTIDE SEQUENCE [LARGE SCALE GENOMIC DNA]</scope>
    <source>
        <strain evidence="5">DSM 26217</strain>
    </source>
</reference>
<protein>
    <submittedName>
        <fullName evidence="4">Galactose/methyl galactoside import ATP-binding protein MglA</fullName>
        <ecNumber evidence="4">3.6.3.17</ecNumber>
    </submittedName>
</protein>
<dbReference type="InterPro" id="IPR017871">
    <property type="entry name" value="ABC_transporter-like_CS"/>
</dbReference>
<sequence>MAVLTPGNVARPILCARNLWKSFGHIVALRGVNLDVFEGEVVALVGDNGAGKSTLIKILSGVYKPDKGEIYIAGRLFKRLTPAQALKNGITTVYQDLALVDCRDICSNVFLGREPTRAGFLIDKKKMETETASLLKRLKINIPSINVLVSSLSGGQRQALAIARAIHKGGRVMILDEPTAAMGLQETKQVLVLINTLREQGYAVILISHNLQQVFSIADRICVLRHGESVGHFIVRDTSPDEVVKLMTGTQDKSQTIRSGM</sequence>
<dbReference type="Gene3D" id="3.40.50.300">
    <property type="entry name" value="P-loop containing nucleotide triphosphate hydrolases"/>
    <property type="match status" value="1"/>
</dbReference>
<dbReference type="PROSITE" id="PS00211">
    <property type="entry name" value="ABC_TRANSPORTER_1"/>
    <property type="match status" value="1"/>
</dbReference>
<keyword evidence="2 4" id="KW-0067">ATP-binding</keyword>
<dbReference type="Pfam" id="PF00005">
    <property type="entry name" value="ABC_tran"/>
    <property type="match status" value="1"/>
</dbReference>
<dbReference type="InterPro" id="IPR003439">
    <property type="entry name" value="ABC_transporter-like_ATP-bd"/>
</dbReference>
<dbReference type="SUPFAM" id="SSF52540">
    <property type="entry name" value="P-loop containing nucleoside triphosphate hydrolases"/>
    <property type="match status" value="1"/>
</dbReference>
<dbReference type="GO" id="GO:0016887">
    <property type="term" value="F:ATP hydrolysis activity"/>
    <property type="evidence" value="ECO:0007669"/>
    <property type="project" value="InterPro"/>
</dbReference>
<evidence type="ECO:0000256" key="1">
    <source>
        <dbReference type="ARBA" id="ARBA00022741"/>
    </source>
</evidence>
<dbReference type="RefSeq" id="WP_054937600.1">
    <property type="nucleotide sequence ID" value="NZ_PVXL01000055.1"/>
</dbReference>
<dbReference type="InterPro" id="IPR003593">
    <property type="entry name" value="AAA+_ATPase"/>
</dbReference>
<organism evidence="4 5">
    <name type="scientific">Neomoorella stamsii</name>
    <dbReference type="NCBI Taxonomy" id="1266720"/>
    <lineage>
        <taxon>Bacteria</taxon>
        <taxon>Bacillati</taxon>
        <taxon>Bacillota</taxon>
        <taxon>Clostridia</taxon>
        <taxon>Neomoorellales</taxon>
        <taxon>Neomoorellaceae</taxon>
        <taxon>Neomoorella</taxon>
    </lineage>
</organism>
<evidence type="ECO:0000256" key="2">
    <source>
        <dbReference type="ARBA" id="ARBA00022840"/>
    </source>
</evidence>